<name>A0ABT7M2M4_9CYAN</name>
<organism evidence="3 4">
    <name type="scientific">Geitlerinema calcuttense NRMC-F 0142</name>
    <dbReference type="NCBI Taxonomy" id="2922238"/>
    <lineage>
        <taxon>Bacteria</taxon>
        <taxon>Bacillati</taxon>
        <taxon>Cyanobacteriota</taxon>
        <taxon>Cyanophyceae</taxon>
        <taxon>Geitlerinematales</taxon>
        <taxon>Geitlerinemataceae</taxon>
        <taxon>Geitlerinema</taxon>
    </lineage>
</organism>
<dbReference type="EMBL" id="JASVEJ010000040">
    <property type="protein sequence ID" value="MDL5057885.1"/>
    <property type="molecule type" value="Genomic_DNA"/>
</dbReference>
<evidence type="ECO:0000256" key="1">
    <source>
        <dbReference type="SAM" id="MobiDB-lite"/>
    </source>
</evidence>
<proteinExistence type="predicted"/>
<comment type="caution">
    <text evidence="3">The sequence shown here is derived from an EMBL/GenBank/DDBJ whole genome shotgun (WGS) entry which is preliminary data.</text>
</comment>
<feature type="region of interest" description="Disordered" evidence="1">
    <location>
        <begin position="168"/>
        <end position="189"/>
    </location>
</feature>
<accession>A0ABT7M2M4</accession>
<sequence length="189" mass="20840">MIKTLFCAALCLSMASAPTVQASSGSKLSLSREQYSSIGQRIWKNECAGTVEGLTAWNKGEEFMSLGIGHFIWYPKGKDYGFDESFPKFVQFAASRGYKLPGVLLGKNPACPWNSRQEFQAAFNSAEMKSLRAFLKDTVTLQAEFIARRLEASLPKILAAAPASQRADIEKNSTKSRRPPAACMPSWIM</sequence>
<evidence type="ECO:0000313" key="4">
    <source>
        <dbReference type="Proteomes" id="UP001230986"/>
    </source>
</evidence>
<dbReference type="RefSeq" id="WP_286004683.1">
    <property type="nucleotide sequence ID" value="NZ_JASVEJ010000040.1"/>
</dbReference>
<reference evidence="3 4" key="1">
    <citation type="submission" date="2023-06" db="EMBL/GenBank/DDBJ databases">
        <title>Whole genome sequence of Oscillatoria calcuttensis NRMC-F 0142.</title>
        <authorList>
            <person name="Shakena Fathima T."/>
            <person name="Muralitharan G."/>
            <person name="Thajuddin N."/>
        </authorList>
    </citation>
    <scope>NUCLEOTIDE SEQUENCE [LARGE SCALE GENOMIC DNA]</scope>
    <source>
        <strain evidence="3 4">NRMC-F 0142</strain>
    </source>
</reference>
<dbReference type="Proteomes" id="UP001230986">
    <property type="component" value="Unassembled WGS sequence"/>
</dbReference>
<feature type="signal peptide" evidence="2">
    <location>
        <begin position="1"/>
        <end position="22"/>
    </location>
</feature>
<evidence type="ECO:0008006" key="5">
    <source>
        <dbReference type="Google" id="ProtNLM"/>
    </source>
</evidence>
<keyword evidence="4" id="KW-1185">Reference proteome</keyword>
<evidence type="ECO:0000256" key="2">
    <source>
        <dbReference type="SAM" id="SignalP"/>
    </source>
</evidence>
<gene>
    <name evidence="3" type="ORF">QQ055_10540</name>
</gene>
<protein>
    <recommendedName>
        <fullName evidence="5">Lysozyme</fullName>
    </recommendedName>
</protein>
<evidence type="ECO:0000313" key="3">
    <source>
        <dbReference type="EMBL" id="MDL5057885.1"/>
    </source>
</evidence>
<keyword evidence="2" id="KW-0732">Signal</keyword>
<feature type="chain" id="PRO_5045722932" description="Lysozyme" evidence="2">
    <location>
        <begin position="23"/>
        <end position="189"/>
    </location>
</feature>